<dbReference type="GO" id="GO:0016787">
    <property type="term" value="F:hydrolase activity"/>
    <property type="evidence" value="ECO:0007669"/>
    <property type="project" value="UniProtKB-KW"/>
</dbReference>
<comment type="caution">
    <text evidence="1">The sequence shown here is derived from an EMBL/GenBank/DDBJ whole genome shotgun (WGS) entry which is preliminary data.</text>
</comment>
<dbReference type="SUPFAM" id="SSF53187">
    <property type="entry name" value="Zn-dependent exopeptidases"/>
    <property type="match status" value="1"/>
</dbReference>
<dbReference type="Pfam" id="PF05013">
    <property type="entry name" value="FGase"/>
    <property type="match status" value="1"/>
</dbReference>
<sequence>MGSTFLWQRRRAVTIIRAMLDRFEPAGRGAADPPAVPVMAQHAEAFEILAGDAGSGLVFLCDHATAIVPPDYGDLGLPAAEFRRHIAFDIGAEAVTRGLAARFGAPAVLSRFSRLVIDPNRGTDDPTLLMRLSDGAVVPGNARADAEERTRRIARFWTPYDEAIGRTVRAALGSGRVPSIVSIHSFTPVWKGVPRPWHAGILWDADPRLARPLVDALGADGTMAVGDNEPYDGALAGDVLYRHATRRGLPNALIELRQDLVAEADGVAAWVARIAAALAAIRFAPDLAERRWFGSRSGPVTPRDD</sequence>
<accession>A0A7W9CVB6</accession>
<keyword evidence="2" id="KW-1185">Reference proteome</keyword>
<dbReference type="Proteomes" id="UP000523821">
    <property type="component" value="Unassembled WGS sequence"/>
</dbReference>
<protein>
    <submittedName>
        <fullName evidence="1">Putative N-formylglutamate amidohydrolase</fullName>
    </submittedName>
</protein>
<gene>
    <name evidence="1" type="ORF">GGQ63_001649</name>
</gene>
<evidence type="ECO:0000313" key="1">
    <source>
        <dbReference type="EMBL" id="MBB5752595.1"/>
    </source>
</evidence>
<organism evidence="1 2">
    <name type="scientific">Prosthecomicrobium pneumaticum</name>
    <dbReference type="NCBI Taxonomy" id="81895"/>
    <lineage>
        <taxon>Bacteria</taxon>
        <taxon>Pseudomonadati</taxon>
        <taxon>Pseudomonadota</taxon>
        <taxon>Alphaproteobacteria</taxon>
        <taxon>Hyphomicrobiales</taxon>
        <taxon>Kaistiaceae</taxon>
        <taxon>Prosthecomicrobium</taxon>
    </lineage>
</organism>
<keyword evidence="1" id="KW-0378">Hydrolase</keyword>
<evidence type="ECO:0000313" key="2">
    <source>
        <dbReference type="Proteomes" id="UP000523821"/>
    </source>
</evidence>
<name>A0A7W9CVB6_9HYPH</name>
<dbReference type="Gene3D" id="3.40.630.40">
    <property type="entry name" value="Zn-dependent exopeptidases"/>
    <property type="match status" value="1"/>
</dbReference>
<dbReference type="InterPro" id="IPR007709">
    <property type="entry name" value="N-FG_amidohydro"/>
</dbReference>
<reference evidence="1 2" key="1">
    <citation type="submission" date="2020-08" db="EMBL/GenBank/DDBJ databases">
        <title>Genomic Encyclopedia of Type Strains, Phase IV (KMG-IV): sequencing the most valuable type-strain genomes for metagenomic binning, comparative biology and taxonomic classification.</title>
        <authorList>
            <person name="Goeker M."/>
        </authorList>
    </citation>
    <scope>NUCLEOTIDE SEQUENCE [LARGE SCALE GENOMIC DNA]</scope>
    <source>
        <strain evidence="1 2">DSM 16268</strain>
    </source>
</reference>
<proteinExistence type="predicted"/>
<dbReference type="AlphaFoldDB" id="A0A7W9CVB6"/>
<dbReference type="EMBL" id="JACHOO010000003">
    <property type="protein sequence ID" value="MBB5752595.1"/>
    <property type="molecule type" value="Genomic_DNA"/>
</dbReference>